<dbReference type="OrthoDB" id="3430876at2"/>
<dbReference type="AlphaFoldDB" id="A0A2P8DFZ6"/>
<dbReference type="EMBL" id="PYGA01000012">
    <property type="protein sequence ID" value="PSK96128.1"/>
    <property type="molecule type" value="Genomic_DNA"/>
</dbReference>
<dbReference type="RefSeq" id="WP_106584066.1">
    <property type="nucleotide sequence ID" value="NZ_PYGA01000012.1"/>
</dbReference>
<reference evidence="1 2" key="1">
    <citation type="submission" date="2018-03" db="EMBL/GenBank/DDBJ databases">
        <title>Genomic Encyclopedia of Archaeal and Bacterial Type Strains, Phase II (KMG-II): from individual species to whole genera.</title>
        <authorList>
            <person name="Goeker M."/>
        </authorList>
    </citation>
    <scope>NUCLEOTIDE SEQUENCE [LARGE SCALE GENOMIC DNA]</scope>
    <source>
        <strain evidence="1 2">DSM 45312</strain>
    </source>
</reference>
<proteinExistence type="predicted"/>
<dbReference type="Proteomes" id="UP000240542">
    <property type="component" value="Unassembled WGS sequence"/>
</dbReference>
<name>A0A2P8DFZ6_9ACTN</name>
<keyword evidence="2" id="KW-1185">Reference proteome</keyword>
<organism evidence="1 2">
    <name type="scientific">Murinocardiopsis flavida</name>
    <dbReference type="NCBI Taxonomy" id="645275"/>
    <lineage>
        <taxon>Bacteria</taxon>
        <taxon>Bacillati</taxon>
        <taxon>Actinomycetota</taxon>
        <taxon>Actinomycetes</taxon>
        <taxon>Streptosporangiales</taxon>
        <taxon>Nocardiopsidaceae</taxon>
        <taxon>Murinocardiopsis</taxon>
    </lineage>
</organism>
<comment type="caution">
    <text evidence="1">The sequence shown here is derived from an EMBL/GenBank/DDBJ whole genome shotgun (WGS) entry which is preliminary data.</text>
</comment>
<accession>A0A2P8DFZ6</accession>
<protein>
    <submittedName>
        <fullName evidence="1">Uncharacterized protein</fullName>
    </submittedName>
</protein>
<sequence>MHTADAPARARILAQIHALAGFLHARPDLPVHDLATFDLCYFPGGDDEAREAEVERIADLLQAPVVREDGHTTCEHRIGAAAYRVVAISDEARARHRALATYAPNIRPD</sequence>
<evidence type="ECO:0000313" key="2">
    <source>
        <dbReference type="Proteomes" id="UP000240542"/>
    </source>
</evidence>
<gene>
    <name evidence="1" type="ORF">CLV63_11210</name>
</gene>
<evidence type="ECO:0000313" key="1">
    <source>
        <dbReference type="EMBL" id="PSK96128.1"/>
    </source>
</evidence>